<evidence type="ECO:0000256" key="7">
    <source>
        <dbReference type="ARBA" id="ARBA00022932"/>
    </source>
</evidence>
<evidence type="ECO:0000256" key="5">
    <source>
        <dbReference type="ARBA" id="ARBA00022695"/>
    </source>
</evidence>
<dbReference type="Pfam" id="PF14579">
    <property type="entry name" value="HHH_6"/>
    <property type="match status" value="1"/>
</dbReference>
<comment type="catalytic activity">
    <reaction evidence="8">
        <text>DNA(n) + a 2'-deoxyribonucleoside 5'-triphosphate = DNA(n+1) + diphosphate</text>
        <dbReference type="Rhea" id="RHEA:22508"/>
        <dbReference type="Rhea" id="RHEA-COMP:17339"/>
        <dbReference type="Rhea" id="RHEA-COMP:17340"/>
        <dbReference type="ChEBI" id="CHEBI:33019"/>
        <dbReference type="ChEBI" id="CHEBI:61560"/>
        <dbReference type="ChEBI" id="CHEBI:173112"/>
        <dbReference type="EC" id="2.7.7.7"/>
    </reaction>
</comment>
<evidence type="ECO:0000313" key="11">
    <source>
        <dbReference type="Proteomes" id="UP000230973"/>
    </source>
</evidence>
<evidence type="ECO:0000256" key="1">
    <source>
        <dbReference type="ARBA" id="ARBA00004496"/>
    </source>
</evidence>
<dbReference type="AlphaFoldDB" id="A0A2M7QAN2"/>
<dbReference type="Pfam" id="PF02811">
    <property type="entry name" value="PHP"/>
    <property type="match status" value="1"/>
</dbReference>
<dbReference type="EC" id="2.7.7.7" evidence="2"/>
<comment type="subcellular location">
    <subcellularLocation>
        <location evidence="1">Cytoplasm</location>
    </subcellularLocation>
</comment>
<dbReference type="NCBIfam" id="NF004226">
    <property type="entry name" value="PRK05673.1"/>
    <property type="match status" value="1"/>
</dbReference>
<dbReference type="Proteomes" id="UP000230973">
    <property type="component" value="Unassembled WGS sequence"/>
</dbReference>
<keyword evidence="6" id="KW-0235">DNA replication</keyword>
<dbReference type="GO" id="GO:0008408">
    <property type="term" value="F:3'-5' exonuclease activity"/>
    <property type="evidence" value="ECO:0007669"/>
    <property type="project" value="InterPro"/>
</dbReference>
<dbReference type="PANTHER" id="PTHR32294">
    <property type="entry name" value="DNA POLYMERASE III SUBUNIT ALPHA"/>
    <property type="match status" value="1"/>
</dbReference>
<feature type="domain" description="Polymerase/histidinol phosphatase N-terminal" evidence="9">
    <location>
        <begin position="6"/>
        <end position="73"/>
    </location>
</feature>
<evidence type="ECO:0000259" key="9">
    <source>
        <dbReference type="SMART" id="SM00481"/>
    </source>
</evidence>
<dbReference type="Pfam" id="PF01336">
    <property type="entry name" value="tRNA_anti-codon"/>
    <property type="match status" value="1"/>
</dbReference>
<evidence type="ECO:0000256" key="4">
    <source>
        <dbReference type="ARBA" id="ARBA00022679"/>
    </source>
</evidence>
<evidence type="ECO:0000256" key="8">
    <source>
        <dbReference type="ARBA" id="ARBA00049244"/>
    </source>
</evidence>
<dbReference type="EMBL" id="PFLC01000015">
    <property type="protein sequence ID" value="PIY63146.1"/>
    <property type="molecule type" value="Genomic_DNA"/>
</dbReference>
<dbReference type="PANTHER" id="PTHR32294:SF0">
    <property type="entry name" value="DNA POLYMERASE III SUBUNIT ALPHA"/>
    <property type="match status" value="1"/>
</dbReference>
<dbReference type="CDD" id="cd12113">
    <property type="entry name" value="PHP_PolIIIA_DnaE3"/>
    <property type="match status" value="1"/>
</dbReference>
<dbReference type="InterPro" id="IPR016195">
    <property type="entry name" value="Pol/histidinol_Pase-like"/>
</dbReference>
<dbReference type="GO" id="GO:0005737">
    <property type="term" value="C:cytoplasm"/>
    <property type="evidence" value="ECO:0007669"/>
    <property type="project" value="UniProtKB-SubCell"/>
</dbReference>
<dbReference type="InterPro" id="IPR029460">
    <property type="entry name" value="DNAPol_HHH"/>
</dbReference>
<dbReference type="Pfam" id="PF07733">
    <property type="entry name" value="DNA_pol3_alpha"/>
    <property type="match status" value="1"/>
</dbReference>
<protein>
    <recommendedName>
        <fullName evidence="3">DNA polymerase III subunit alpha</fullName>
        <ecNumber evidence="2">2.7.7.7</ecNumber>
    </recommendedName>
</protein>
<dbReference type="SMART" id="SM00481">
    <property type="entry name" value="POLIIIAc"/>
    <property type="match status" value="1"/>
</dbReference>
<dbReference type="InterPro" id="IPR011708">
    <property type="entry name" value="DNA_pol3_alpha_NTPase_dom"/>
</dbReference>
<dbReference type="InterPro" id="IPR004805">
    <property type="entry name" value="DnaE2/DnaE/PolC"/>
</dbReference>
<dbReference type="GO" id="GO:0006260">
    <property type="term" value="P:DNA replication"/>
    <property type="evidence" value="ECO:0007669"/>
    <property type="project" value="UniProtKB-KW"/>
</dbReference>
<accession>A0A2M7QAN2</accession>
<gene>
    <name evidence="10" type="ORF">COY93_01295</name>
</gene>
<keyword evidence="5" id="KW-0548">Nucleotidyltransferase</keyword>
<dbReference type="Pfam" id="PF17657">
    <property type="entry name" value="DNA_pol3_finger"/>
    <property type="match status" value="1"/>
</dbReference>
<dbReference type="SUPFAM" id="SSF89550">
    <property type="entry name" value="PHP domain-like"/>
    <property type="match status" value="1"/>
</dbReference>
<evidence type="ECO:0000256" key="3">
    <source>
        <dbReference type="ARBA" id="ARBA00019114"/>
    </source>
</evidence>
<dbReference type="InterPro" id="IPR004013">
    <property type="entry name" value="PHP_dom"/>
</dbReference>
<dbReference type="InterPro" id="IPR041931">
    <property type="entry name" value="DNA_pol3_alpha_thumb_dom"/>
</dbReference>
<dbReference type="InterPro" id="IPR003141">
    <property type="entry name" value="Pol/His_phosphatase_N"/>
</dbReference>
<comment type="caution">
    <text evidence="10">The sequence shown here is derived from an EMBL/GenBank/DDBJ whole genome shotgun (WGS) entry which is preliminary data.</text>
</comment>
<dbReference type="CDD" id="cd04485">
    <property type="entry name" value="DnaE_OBF"/>
    <property type="match status" value="1"/>
</dbReference>
<name>A0A2M7QAN2_9BACT</name>
<keyword evidence="7" id="KW-0239">DNA-directed DNA polymerase</keyword>
<dbReference type="InterPro" id="IPR004365">
    <property type="entry name" value="NA-bd_OB_tRNA"/>
</dbReference>
<dbReference type="Gene3D" id="3.20.20.140">
    <property type="entry name" value="Metal-dependent hydrolases"/>
    <property type="match status" value="1"/>
</dbReference>
<sequence>MPSKFVHLHVHSHYSMLRALPQIKGLVKNAKDLGMDAVALTDYGAMYGGVEFYQACLKQEIKPIIGMCAYVALDRLIDKRPRIDDQNYQLVLLAENLEGYRNLLQLATVASVDGFYYRPRIDKEVLRKHSAGLIGLSGGLSGEINKALNLDDWTRAERVAREYADIFGSDNFFLEIQDHPELDEQNARNEDLRKLSVEIGLPLVATKDVHYLQPDDAEAHDVLMCVGAGKTVQDDRRKTMTNADYSFVSGEHMEQVFADVPEAIENTHRIADRCNVELDLDKWYFADFKIPEGKTYDEQLREETIRGIDEKFPEVTDVIRERMEYELDVIKTKGYASYFLIVSDYMRFAKRQGIAATTRGSAAGSLVSYAIDIVPVNPLTYNLPFERFLNPMRPSAPDIDGDFEDSRRDEMIAYVTEKYGHDKVAQIGTYGTLAARGAVRDVGRALGLPYAFCDRVAKLVPMGSQGFAMTIARALEEEPELKELHDTDPQVRKLLGLAQKVEGSARHCSVHAAGVVIAPRPLTEYTALQKETGGEKLITQYDMHQVEAAGVVKMDFLGIRNLSILGLAVKTIRKTKGIDIDIYDIPLDDPKTYALLKRGDTTGLFQLGGSGMTKYLTQLEPTTVTDIMAMVALYRPGPIESIPEFIRRKHDPSLIDYPDPRLREALEASYGLLVYQDDVMLTAITLAGYDWLEADKLRKAMGKKIPAEMARQKDKFITGCQEFGGLSEVKAWELWRLIEPFAAYGFNKAHACSYGMVAYQTAYLKANWTAEYMAALLTCESHDLDEVAVVVQECERLGIKVLPPSVNESLVDFTYIDDQTVRFGLRAIKNVGIDVARALIDERKSGGTYRSISDMASRVETKSFNKRVLESLIKAGAMDCLGERNQLLASLDQILQFNRSAMKDAASGQSNLFASAPVLGHEASVALREVPPATKREKLAWERELLGLYVSEHPFAEYAQVFKGLLTSIADIRGQKGQVGLFRVAGNLSDVREILTKKKQEPMAFAKLDDGSGEVEVVVFPRTYGESKACWIKDQPVLVEGKYDERDGDPKVICEKATALSSENAVDVRDMLTLGGRKASVSGATMTMATEQVLVRVPPTMAPSIAQELKRVFEKYPGGRRVVLVVKDGGSEKQIETSFRVAVSSDLIVSVERLFGRGAVRG</sequence>
<evidence type="ECO:0000313" key="10">
    <source>
        <dbReference type="EMBL" id="PIY63146.1"/>
    </source>
</evidence>
<evidence type="ECO:0000256" key="2">
    <source>
        <dbReference type="ARBA" id="ARBA00012417"/>
    </source>
</evidence>
<dbReference type="Gene3D" id="1.10.150.870">
    <property type="match status" value="1"/>
</dbReference>
<proteinExistence type="predicted"/>
<organism evidence="10 11">
    <name type="scientific">Candidatus Uhrbacteria bacterium CG_4_10_14_0_8_um_filter_58_22</name>
    <dbReference type="NCBI Taxonomy" id="1975029"/>
    <lineage>
        <taxon>Bacteria</taxon>
        <taxon>Candidatus Uhriibacteriota</taxon>
    </lineage>
</organism>
<dbReference type="GO" id="GO:0003887">
    <property type="term" value="F:DNA-directed DNA polymerase activity"/>
    <property type="evidence" value="ECO:0007669"/>
    <property type="project" value="UniProtKB-KW"/>
</dbReference>
<reference evidence="11" key="1">
    <citation type="submission" date="2017-09" db="EMBL/GenBank/DDBJ databases">
        <title>Depth-based differentiation of microbial function through sediment-hosted aquifers and enrichment of novel symbionts in the deep terrestrial subsurface.</title>
        <authorList>
            <person name="Probst A.J."/>
            <person name="Ladd B."/>
            <person name="Jarett J.K."/>
            <person name="Geller-Mcgrath D.E."/>
            <person name="Sieber C.M.K."/>
            <person name="Emerson J.B."/>
            <person name="Anantharaman K."/>
            <person name="Thomas B.C."/>
            <person name="Malmstrom R."/>
            <person name="Stieglmeier M."/>
            <person name="Klingl A."/>
            <person name="Woyke T."/>
            <person name="Ryan C.M."/>
            <person name="Banfield J.F."/>
        </authorList>
    </citation>
    <scope>NUCLEOTIDE SEQUENCE [LARGE SCALE GENOMIC DNA]</scope>
</reference>
<dbReference type="NCBIfam" id="TIGR00594">
    <property type="entry name" value="polc"/>
    <property type="match status" value="1"/>
</dbReference>
<dbReference type="Gene3D" id="1.10.10.1600">
    <property type="entry name" value="Bacterial DNA polymerase III alpha subunit, thumb domain"/>
    <property type="match status" value="1"/>
</dbReference>
<dbReference type="GO" id="GO:0003676">
    <property type="term" value="F:nucleic acid binding"/>
    <property type="evidence" value="ECO:0007669"/>
    <property type="project" value="InterPro"/>
</dbReference>
<evidence type="ECO:0000256" key="6">
    <source>
        <dbReference type="ARBA" id="ARBA00022705"/>
    </source>
</evidence>
<dbReference type="InterPro" id="IPR040982">
    <property type="entry name" value="DNA_pol3_finger"/>
</dbReference>
<keyword evidence="4" id="KW-0808">Transferase</keyword>